<sequence>MTTITITIGKKVSSSMLFLAQYFENITVKAISVSAAHTDDATNSEAEFDFGHDIAATDTDVQGQTPACVEDEVTATDSITATSISANTSNVTGSGNAQVLISIPAIGSQGQAPIATLAATGQTLVITPAAGSQGQGQGQAPVITPAAGGQGQPPSPVVVAPPATVSSSSQWMW</sequence>
<feature type="compositionally biased region" description="Low complexity" evidence="1">
    <location>
        <begin position="138"/>
        <end position="147"/>
    </location>
</feature>
<keyword evidence="3" id="KW-1185">Reference proteome</keyword>
<protein>
    <submittedName>
        <fullName evidence="2">Uncharacterized protein</fullName>
    </submittedName>
</protein>
<evidence type="ECO:0000256" key="1">
    <source>
        <dbReference type="SAM" id="MobiDB-lite"/>
    </source>
</evidence>
<reference evidence="2 3" key="1">
    <citation type="submission" date="2014-04" db="EMBL/GenBank/DDBJ databases">
        <title>Evolutionary Origins and Diversification of the Mycorrhizal Mutualists.</title>
        <authorList>
            <consortium name="DOE Joint Genome Institute"/>
            <consortium name="Mycorrhizal Genomics Consortium"/>
            <person name="Kohler A."/>
            <person name="Kuo A."/>
            <person name="Nagy L.G."/>
            <person name="Floudas D."/>
            <person name="Copeland A."/>
            <person name="Barry K.W."/>
            <person name="Cichocki N."/>
            <person name="Veneault-Fourrey C."/>
            <person name="LaButti K."/>
            <person name="Lindquist E.A."/>
            <person name="Lipzen A."/>
            <person name="Lundell T."/>
            <person name="Morin E."/>
            <person name="Murat C."/>
            <person name="Riley R."/>
            <person name="Ohm R."/>
            <person name="Sun H."/>
            <person name="Tunlid A."/>
            <person name="Henrissat B."/>
            <person name="Grigoriev I.V."/>
            <person name="Hibbett D.S."/>
            <person name="Martin F."/>
        </authorList>
    </citation>
    <scope>NUCLEOTIDE SEQUENCE [LARGE SCALE GENOMIC DNA]</scope>
    <source>
        <strain evidence="2 3">FD-317 M1</strain>
    </source>
</reference>
<feature type="region of interest" description="Disordered" evidence="1">
    <location>
        <begin position="130"/>
        <end position="173"/>
    </location>
</feature>
<feature type="compositionally biased region" description="Low complexity" evidence="1">
    <location>
        <begin position="157"/>
        <end position="173"/>
    </location>
</feature>
<gene>
    <name evidence="2" type="ORF">GYMLUDRAFT_253245</name>
</gene>
<name>A0A0D0BXB7_9AGAR</name>
<dbReference type="HOGENOM" id="CLU_1547759_0_0_1"/>
<evidence type="ECO:0000313" key="2">
    <source>
        <dbReference type="EMBL" id="KIK50137.1"/>
    </source>
</evidence>
<accession>A0A0D0BXB7</accession>
<dbReference type="EMBL" id="KN834928">
    <property type="protein sequence ID" value="KIK50137.1"/>
    <property type="molecule type" value="Genomic_DNA"/>
</dbReference>
<organism evidence="2 3">
    <name type="scientific">Collybiopsis luxurians FD-317 M1</name>
    <dbReference type="NCBI Taxonomy" id="944289"/>
    <lineage>
        <taxon>Eukaryota</taxon>
        <taxon>Fungi</taxon>
        <taxon>Dikarya</taxon>
        <taxon>Basidiomycota</taxon>
        <taxon>Agaricomycotina</taxon>
        <taxon>Agaricomycetes</taxon>
        <taxon>Agaricomycetidae</taxon>
        <taxon>Agaricales</taxon>
        <taxon>Marasmiineae</taxon>
        <taxon>Omphalotaceae</taxon>
        <taxon>Collybiopsis</taxon>
        <taxon>Collybiopsis luxurians</taxon>
    </lineage>
</organism>
<dbReference type="Proteomes" id="UP000053593">
    <property type="component" value="Unassembled WGS sequence"/>
</dbReference>
<proteinExistence type="predicted"/>
<dbReference type="AlphaFoldDB" id="A0A0D0BXB7"/>
<evidence type="ECO:0000313" key="3">
    <source>
        <dbReference type="Proteomes" id="UP000053593"/>
    </source>
</evidence>